<proteinExistence type="predicted"/>
<reference evidence="1 2" key="1">
    <citation type="submission" date="2020-07" db="EMBL/GenBank/DDBJ databases">
        <authorList>
            <person name="Buterbaugh K.M."/>
            <person name="Dean A.J."/>
            <person name="Durmis N.D."/>
            <person name="Gonzalez I.M."/>
            <person name="Kowalski E.M."/>
            <person name="Mundorff O.G."/>
            <person name="Vimal D."/>
            <person name="Chamarti P.R."/>
            <person name="Xu J."/>
            <person name="Butela K.A."/>
            <person name="Garlena R.A."/>
            <person name="Russell D.A."/>
            <person name="Pope W.H."/>
            <person name="Jacobs-Sera D."/>
            <person name="Hatfull G.F."/>
        </authorList>
    </citation>
    <scope>NUCLEOTIDE SEQUENCE [LARGE SCALE GENOMIC DNA]</scope>
</reference>
<evidence type="ECO:0000313" key="1">
    <source>
        <dbReference type="EMBL" id="QOC55715.1"/>
    </source>
</evidence>
<sequence>MGFSPPITRQTIVWYISPDGVVIPLSGGHDAGRFNIWLGHEPENLAHVEVKALFDAAARQWGEEYVGETVDHAELELPMFILQDETGIDGLRMRREWFKRLVERGRVGWLAIYTNVTGWRWVAVRRGMIKPSIGSDPAANGGLELDVTLIVEQPLARVADSHDSWKNDQLTGKGSLVLDAGPEYYSWPQFTFRGPGTLRIRFEGNDVTHPPILADETLLVNTDEARPTVRAVRDNGERRNLLPLLKGAKYRSPLPVGTPTRVDFEVTGGNANTELSGVAAIRIEGLL</sequence>
<gene>
    <name evidence="1" type="primary">15</name>
    <name evidence="1" type="ORF">SEA_ARCHIMEDES_15</name>
</gene>
<keyword evidence="2" id="KW-1185">Reference proteome</keyword>
<dbReference type="EMBL" id="MT771339">
    <property type="protein sequence ID" value="QOC55715.1"/>
    <property type="molecule type" value="Genomic_DNA"/>
</dbReference>
<organism evidence="1 2">
    <name type="scientific">Gordonia phage Archimedes</name>
    <dbReference type="NCBI Taxonomy" id="2759389"/>
    <lineage>
        <taxon>Viruses</taxon>
        <taxon>Duplodnaviria</taxon>
        <taxon>Heunggongvirae</taxon>
        <taxon>Uroviricota</taxon>
        <taxon>Caudoviricetes</taxon>
        <taxon>Archimedesvirus</taxon>
        <taxon>Archimedesvirus archimedes</taxon>
    </lineage>
</organism>
<name>A0A7L7STA5_9CAUD</name>
<dbReference type="RefSeq" id="YP_010049624.1">
    <property type="nucleotide sequence ID" value="NC_054392.1"/>
</dbReference>
<evidence type="ECO:0000313" key="2">
    <source>
        <dbReference type="Proteomes" id="UP000516653"/>
    </source>
</evidence>
<dbReference type="KEGG" id="vg:63742943"/>
<dbReference type="GeneID" id="63742943"/>
<protein>
    <submittedName>
        <fullName evidence="1">Minor tail protein</fullName>
    </submittedName>
</protein>
<dbReference type="Proteomes" id="UP000516653">
    <property type="component" value="Segment"/>
</dbReference>
<accession>A0A7L7STA5</accession>